<dbReference type="GO" id="GO:0032153">
    <property type="term" value="C:cell division site"/>
    <property type="evidence" value="ECO:0007669"/>
    <property type="project" value="TreeGrafter"/>
</dbReference>
<dbReference type="GO" id="GO:0030428">
    <property type="term" value="C:cell septum"/>
    <property type="evidence" value="ECO:0007669"/>
    <property type="project" value="TreeGrafter"/>
</dbReference>
<dbReference type="PANTHER" id="PTHR38687">
    <property type="entry name" value="CELL DIVISION PROTEIN DEDD-RELATED"/>
    <property type="match status" value="1"/>
</dbReference>
<dbReference type="InterPro" id="IPR007730">
    <property type="entry name" value="SPOR-like_dom"/>
</dbReference>
<name>A0A9X4E1B7_9NEIS</name>
<feature type="region of interest" description="Disordered" evidence="1">
    <location>
        <begin position="161"/>
        <end position="293"/>
    </location>
</feature>
<feature type="compositionally biased region" description="Basic and acidic residues" evidence="1">
    <location>
        <begin position="212"/>
        <end position="293"/>
    </location>
</feature>
<dbReference type="PROSITE" id="PS51724">
    <property type="entry name" value="SPOR"/>
    <property type="match status" value="1"/>
</dbReference>
<proteinExistence type="predicted"/>
<feature type="compositionally biased region" description="Basic and acidic residues" evidence="1">
    <location>
        <begin position="118"/>
        <end position="129"/>
    </location>
</feature>
<dbReference type="InterPro" id="IPR036680">
    <property type="entry name" value="SPOR-like_sf"/>
</dbReference>
<evidence type="ECO:0000313" key="5">
    <source>
        <dbReference type="EMBL" id="WWY02815.1"/>
    </source>
</evidence>
<dbReference type="RefSeq" id="WP_274584890.1">
    <property type="nucleotide sequence ID" value="NZ_CP145811.1"/>
</dbReference>
<dbReference type="GO" id="GO:0042834">
    <property type="term" value="F:peptidoglycan binding"/>
    <property type="evidence" value="ECO:0007669"/>
    <property type="project" value="InterPro"/>
</dbReference>
<feature type="compositionally biased region" description="Basic and acidic residues" evidence="1">
    <location>
        <begin position="171"/>
        <end position="191"/>
    </location>
</feature>
<dbReference type="GO" id="GO:0032506">
    <property type="term" value="P:cytokinetic process"/>
    <property type="evidence" value="ECO:0007669"/>
    <property type="project" value="TreeGrafter"/>
</dbReference>
<reference evidence="5" key="2">
    <citation type="submission" date="2024-02" db="EMBL/GenBank/DDBJ databases">
        <title>Neisseria leonii sp. nov.</title>
        <authorList>
            <person name="Boutroux M."/>
            <person name="Favre-Rochex S."/>
            <person name="Gorgette O."/>
            <person name="Touak G."/>
            <person name="Muhle E."/>
            <person name="Chesneau O."/>
            <person name="Clermont D."/>
            <person name="Rahi P."/>
        </authorList>
    </citation>
    <scope>NUCLEOTIDE SEQUENCE</scope>
    <source>
        <strain evidence="5">51.81</strain>
    </source>
</reference>
<dbReference type="PANTHER" id="PTHR38687:SF1">
    <property type="entry name" value="CELL DIVISION PROTEIN DEDD"/>
    <property type="match status" value="1"/>
</dbReference>
<dbReference type="Gene3D" id="3.30.70.1070">
    <property type="entry name" value="Sporulation related repeat"/>
    <property type="match status" value="1"/>
</dbReference>
<keyword evidence="6" id="KW-1185">Reference proteome</keyword>
<keyword evidence="2" id="KW-0812">Transmembrane</keyword>
<feature type="domain" description="SPOR" evidence="3">
    <location>
        <begin position="315"/>
        <end position="393"/>
    </location>
</feature>
<dbReference type="Proteomes" id="UP001149607">
    <property type="component" value="Chromosome"/>
</dbReference>
<evidence type="ECO:0000256" key="2">
    <source>
        <dbReference type="SAM" id="Phobius"/>
    </source>
</evidence>
<evidence type="ECO:0000259" key="3">
    <source>
        <dbReference type="PROSITE" id="PS51724"/>
    </source>
</evidence>
<dbReference type="EMBL" id="CP146598">
    <property type="protein sequence ID" value="WWY02815.1"/>
    <property type="molecule type" value="Genomic_DNA"/>
</dbReference>
<feature type="compositionally biased region" description="Polar residues" evidence="1">
    <location>
        <begin position="93"/>
        <end position="111"/>
    </location>
</feature>
<feature type="transmembrane region" description="Helical" evidence="2">
    <location>
        <begin position="24"/>
        <end position="42"/>
    </location>
</feature>
<evidence type="ECO:0000313" key="4">
    <source>
        <dbReference type="EMBL" id="MDD9327663.1"/>
    </source>
</evidence>
<sequence length="393" mass="40997">MANKRFTHPAETIEQLKKKNRRRLVAVSVLVVLAGILLIYNLNNRPDDGSEAGRISIQTASGMEEGGEVPAASENADSDTVSGVVLEPEPGRISQTDLANPFGQTASTADESGQAAPAEDRVADGAEADKAGSAAVSAAVSAPAARQTVDTPEPVVTISGAGRSAEQAAQDAREKAAAATRKLAEEKRRAAAEAAAAQAEKDKAAAQAQRAADAEKARLRQEAQAKREAEEQRSRQEAEAKKAAESEKRAQEKRAAELKKQQEAARAAEAKKREQAKAGADRRTEEKRAADRARAALNNQAAKNAKADPQAILNGKAGGGAVIQAGAFTALAQAEQVQQKLAGAGISAYIREADTSKGKVYRVRTGAYPSRAAAEAALAKVRAQGLDGMVIGR</sequence>
<evidence type="ECO:0000256" key="1">
    <source>
        <dbReference type="SAM" id="MobiDB-lite"/>
    </source>
</evidence>
<reference evidence="4" key="1">
    <citation type="submission" date="2022-10" db="EMBL/GenBank/DDBJ databases">
        <authorList>
            <person name="Boutroux M."/>
        </authorList>
    </citation>
    <scope>NUCLEOTIDE SEQUENCE</scope>
    <source>
        <strain evidence="4">51.81</strain>
    </source>
</reference>
<dbReference type="InterPro" id="IPR052521">
    <property type="entry name" value="Cell_div_SPOR-domain"/>
</dbReference>
<dbReference type="AlphaFoldDB" id="A0A9X4E1B7"/>
<organism evidence="4">
    <name type="scientific">Neisseria leonii</name>
    <dbReference type="NCBI Taxonomy" id="2995413"/>
    <lineage>
        <taxon>Bacteria</taxon>
        <taxon>Pseudomonadati</taxon>
        <taxon>Pseudomonadota</taxon>
        <taxon>Betaproteobacteria</taxon>
        <taxon>Neisseriales</taxon>
        <taxon>Neisseriaceae</taxon>
        <taxon>Neisseria</taxon>
    </lineage>
</organism>
<feature type="region of interest" description="Disordered" evidence="1">
    <location>
        <begin position="63"/>
        <end position="129"/>
    </location>
</feature>
<accession>A0A9X4E1B7</accession>
<dbReference type="EMBL" id="JAPQFL010000002">
    <property type="protein sequence ID" value="MDD9327663.1"/>
    <property type="molecule type" value="Genomic_DNA"/>
</dbReference>
<dbReference type="SUPFAM" id="SSF110997">
    <property type="entry name" value="Sporulation related repeat"/>
    <property type="match status" value="1"/>
</dbReference>
<gene>
    <name evidence="4" type="ORF">ORY91_001072</name>
    <name evidence="5" type="ORF">V9W64_08980</name>
</gene>
<keyword evidence="2" id="KW-1133">Transmembrane helix</keyword>
<dbReference type="Pfam" id="PF05036">
    <property type="entry name" value="SPOR"/>
    <property type="match status" value="1"/>
</dbReference>
<protein>
    <submittedName>
        <fullName evidence="4">SPOR domain-containing protein</fullName>
    </submittedName>
</protein>
<keyword evidence="2" id="KW-0472">Membrane</keyword>
<evidence type="ECO:0000313" key="6">
    <source>
        <dbReference type="Proteomes" id="UP001149607"/>
    </source>
</evidence>